<evidence type="ECO:0000313" key="2">
    <source>
        <dbReference type="EMBL" id="WBP91956.1"/>
    </source>
</evidence>
<geneLocation type="plasmid" evidence="2 3">
    <name>punmamed2</name>
</geneLocation>
<dbReference type="Proteomes" id="UP001212821">
    <property type="component" value="Plasmid punmamed2"/>
</dbReference>
<sequence length="102" mass="11274">MSKMTSGPAAAWHPGVTTVGKADIRYMKPSQRNRYRRQGFTWAEIRKIDQAIGRGESTVTLASATREITLTLPAQPRRPVKAQQQEPTRPGPLPAVDLAPRP</sequence>
<keyword evidence="2" id="KW-0614">Plasmid</keyword>
<evidence type="ECO:0000256" key="1">
    <source>
        <dbReference type="SAM" id="MobiDB-lite"/>
    </source>
</evidence>
<dbReference type="EMBL" id="CP115451">
    <property type="protein sequence ID" value="WBP91956.1"/>
    <property type="molecule type" value="Genomic_DNA"/>
</dbReference>
<protein>
    <submittedName>
        <fullName evidence="2">Uncharacterized protein</fullName>
    </submittedName>
</protein>
<feature type="region of interest" description="Disordered" evidence="1">
    <location>
        <begin position="72"/>
        <end position="102"/>
    </location>
</feature>
<organism evidence="2 3">
    <name type="scientific">Kitasatospora cathayae</name>
    <dbReference type="NCBI Taxonomy" id="3004092"/>
    <lineage>
        <taxon>Bacteria</taxon>
        <taxon>Bacillati</taxon>
        <taxon>Actinomycetota</taxon>
        <taxon>Actinomycetes</taxon>
        <taxon>Kitasatosporales</taxon>
        <taxon>Streptomycetaceae</taxon>
        <taxon>Kitasatospora</taxon>
    </lineage>
</organism>
<dbReference type="RefSeq" id="WP_270151584.1">
    <property type="nucleotide sequence ID" value="NZ_CP115451.1"/>
</dbReference>
<proteinExistence type="predicted"/>
<keyword evidence="3" id="KW-1185">Reference proteome</keyword>
<name>A0ABY7QJB9_9ACTN</name>
<gene>
    <name evidence="2" type="ORF">O1G21_39895</name>
</gene>
<reference evidence="2 3" key="1">
    <citation type="submission" date="2022-12" db="EMBL/GenBank/DDBJ databases">
        <title>HUAS 3-15.</title>
        <authorList>
            <person name="Mo P."/>
        </authorList>
    </citation>
    <scope>NUCLEOTIDE SEQUENCE [LARGE SCALE GENOMIC DNA]</scope>
    <source>
        <strain evidence="2 3">HUAS 3-15</strain>
        <plasmid evidence="2 3">punmamed2</plasmid>
    </source>
</reference>
<evidence type="ECO:0000313" key="3">
    <source>
        <dbReference type="Proteomes" id="UP001212821"/>
    </source>
</evidence>
<accession>A0ABY7QJB9</accession>